<feature type="compositionally biased region" description="Pro residues" evidence="1">
    <location>
        <begin position="65"/>
        <end position="77"/>
    </location>
</feature>
<dbReference type="Proteomes" id="UP000298663">
    <property type="component" value="Unassembled WGS sequence"/>
</dbReference>
<organism evidence="2 3">
    <name type="scientific">Steinernema carpocapsae</name>
    <name type="common">Entomopathogenic nematode</name>
    <dbReference type="NCBI Taxonomy" id="34508"/>
    <lineage>
        <taxon>Eukaryota</taxon>
        <taxon>Metazoa</taxon>
        <taxon>Ecdysozoa</taxon>
        <taxon>Nematoda</taxon>
        <taxon>Chromadorea</taxon>
        <taxon>Rhabditida</taxon>
        <taxon>Tylenchina</taxon>
        <taxon>Panagrolaimomorpha</taxon>
        <taxon>Strongyloidoidea</taxon>
        <taxon>Steinernematidae</taxon>
        <taxon>Steinernema</taxon>
    </lineage>
</organism>
<dbReference type="AlphaFoldDB" id="A0A4U5N791"/>
<protein>
    <submittedName>
        <fullName evidence="2">Uncharacterized protein</fullName>
    </submittedName>
</protein>
<comment type="caution">
    <text evidence="2">The sequence shown here is derived from an EMBL/GenBank/DDBJ whole genome shotgun (WGS) entry which is preliminary data.</text>
</comment>
<feature type="region of interest" description="Disordered" evidence="1">
    <location>
        <begin position="34"/>
        <end position="101"/>
    </location>
</feature>
<sequence length="101" mass="11162">MALQEMLWLLLPFLTTTLAPLLWILSSVLTSNHISPHNHSTQLRTPPTTLHTQNSQHLPKHQPTLPNPPPSPTPPTDRSPSSHSSQNDQPVPHTPLPKCPS</sequence>
<keyword evidence="3" id="KW-1185">Reference proteome</keyword>
<evidence type="ECO:0000256" key="1">
    <source>
        <dbReference type="SAM" id="MobiDB-lite"/>
    </source>
</evidence>
<feature type="compositionally biased region" description="Polar residues" evidence="1">
    <location>
        <begin position="34"/>
        <end position="57"/>
    </location>
</feature>
<reference evidence="2 3" key="1">
    <citation type="journal article" date="2015" name="Genome Biol.">
        <title>Comparative genomics of Steinernema reveals deeply conserved gene regulatory networks.</title>
        <authorList>
            <person name="Dillman A.R."/>
            <person name="Macchietto M."/>
            <person name="Porter C.F."/>
            <person name="Rogers A."/>
            <person name="Williams B."/>
            <person name="Antoshechkin I."/>
            <person name="Lee M.M."/>
            <person name="Goodwin Z."/>
            <person name="Lu X."/>
            <person name="Lewis E.E."/>
            <person name="Goodrich-Blair H."/>
            <person name="Stock S.P."/>
            <person name="Adams B.J."/>
            <person name="Sternberg P.W."/>
            <person name="Mortazavi A."/>
        </authorList>
    </citation>
    <scope>NUCLEOTIDE SEQUENCE [LARGE SCALE GENOMIC DNA]</scope>
    <source>
        <strain evidence="2 3">ALL</strain>
    </source>
</reference>
<gene>
    <name evidence="2" type="ORF">L596_019106</name>
</gene>
<dbReference type="EMBL" id="AZBU02000005">
    <property type="protein sequence ID" value="TKR78274.1"/>
    <property type="molecule type" value="Genomic_DNA"/>
</dbReference>
<proteinExistence type="predicted"/>
<evidence type="ECO:0000313" key="2">
    <source>
        <dbReference type="EMBL" id="TKR78274.1"/>
    </source>
</evidence>
<accession>A0A4U5N791</accession>
<evidence type="ECO:0000313" key="3">
    <source>
        <dbReference type="Proteomes" id="UP000298663"/>
    </source>
</evidence>
<feature type="compositionally biased region" description="Pro residues" evidence="1">
    <location>
        <begin position="92"/>
        <end position="101"/>
    </location>
</feature>
<name>A0A4U5N791_STECR</name>
<reference evidence="2 3" key="2">
    <citation type="journal article" date="2019" name="G3 (Bethesda)">
        <title>Hybrid Assembly of the Genome of the Entomopathogenic Nematode Steinernema carpocapsae Identifies the X-Chromosome.</title>
        <authorList>
            <person name="Serra L."/>
            <person name="Macchietto M."/>
            <person name="Macias-Munoz A."/>
            <person name="McGill C.J."/>
            <person name="Rodriguez I.M."/>
            <person name="Rodriguez B."/>
            <person name="Murad R."/>
            <person name="Mortazavi A."/>
        </authorList>
    </citation>
    <scope>NUCLEOTIDE SEQUENCE [LARGE SCALE GENOMIC DNA]</scope>
    <source>
        <strain evidence="2 3">ALL</strain>
    </source>
</reference>